<feature type="transmembrane region" description="Helical" evidence="1">
    <location>
        <begin position="102"/>
        <end position="123"/>
    </location>
</feature>
<proteinExistence type="predicted"/>
<comment type="caution">
    <text evidence="2">The sequence shown here is derived from an EMBL/GenBank/DDBJ whole genome shotgun (WGS) entry which is preliminary data.</text>
</comment>
<gene>
    <name evidence="2" type="ORF">J2S18_002255</name>
</gene>
<keyword evidence="1" id="KW-0812">Transmembrane</keyword>
<evidence type="ECO:0000256" key="1">
    <source>
        <dbReference type="SAM" id="Phobius"/>
    </source>
</evidence>
<dbReference type="Proteomes" id="UP001228504">
    <property type="component" value="Unassembled WGS sequence"/>
</dbReference>
<keyword evidence="3" id="KW-1185">Reference proteome</keyword>
<organism evidence="2 3">
    <name type="scientific">Eubacterium multiforme</name>
    <dbReference type="NCBI Taxonomy" id="83339"/>
    <lineage>
        <taxon>Bacteria</taxon>
        <taxon>Bacillati</taxon>
        <taxon>Bacillota</taxon>
        <taxon>Clostridia</taxon>
        <taxon>Eubacteriales</taxon>
        <taxon>Eubacteriaceae</taxon>
        <taxon>Eubacterium</taxon>
    </lineage>
</organism>
<evidence type="ECO:0000313" key="3">
    <source>
        <dbReference type="Proteomes" id="UP001228504"/>
    </source>
</evidence>
<reference evidence="2 3" key="1">
    <citation type="submission" date="2023-07" db="EMBL/GenBank/DDBJ databases">
        <title>Genomic Encyclopedia of Type Strains, Phase IV (KMG-IV): sequencing the most valuable type-strain genomes for metagenomic binning, comparative biology and taxonomic classification.</title>
        <authorList>
            <person name="Goeker M."/>
        </authorList>
    </citation>
    <scope>NUCLEOTIDE SEQUENCE [LARGE SCALE GENOMIC DNA]</scope>
    <source>
        <strain evidence="2 3">DSM 20694</strain>
    </source>
</reference>
<evidence type="ECO:0000313" key="2">
    <source>
        <dbReference type="EMBL" id="MDQ0150312.1"/>
    </source>
</evidence>
<keyword evidence="1" id="KW-0472">Membrane</keyword>
<feature type="transmembrane region" description="Helical" evidence="1">
    <location>
        <begin position="17"/>
        <end position="34"/>
    </location>
</feature>
<protein>
    <recommendedName>
        <fullName evidence="4">VanZ like family protein</fullName>
    </recommendedName>
</protein>
<evidence type="ECO:0008006" key="4">
    <source>
        <dbReference type="Google" id="ProtNLM"/>
    </source>
</evidence>
<dbReference type="RefSeq" id="WP_307486923.1">
    <property type="nucleotide sequence ID" value="NZ_JAUSUF010000008.1"/>
</dbReference>
<sequence>MIKEICRINTLNKRKSIIILMVLLFITFITLYIYRPYIYSNNIFDYSLANSLPSLLNTLIIYKVIYCLNKSIEKNNADKILLMFAVPIGCILSELIQKTLYLGTYDFNDIIFIILSIPVIFLLEKFN</sequence>
<dbReference type="EMBL" id="JAUSUF010000008">
    <property type="protein sequence ID" value="MDQ0150312.1"/>
    <property type="molecule type" value="Genomic_DNA"/>
</dbReference>
<name>A0ABT9UVH2_9FIRM</name>
<feature type="transmembrane region" description="Helical" evidence="1">
    <location>
        <begin position="80"/>
        <end position="96"/>
    </location>
</feature>
<accession>A0ABT9UVH2</accession>
<feature type="transmembrane region" description="Helical" evidence="1">
    <location>
        <begin position="46"/>
        <end position="68"/>
    </location>
</feature>
<keyword evidence="1" id="KW-1133">Transmembrane helix</keyword>